<evidence type="ECO:0008006" key="3">
    <source>
        <dbReference type="Google" id="ProtNLM"/>
    </source>
</evidence>
<dbReference type="EMBL" id="EAAA01000290">
    <property type="status" value="NOT_ANNOTATED_CDS"/>
    <property type="molecule type" value="Genomic_DNA"/>
</dbReference>
<dbReference type="Proteomes" id="UP000008144">
    <property type="component" value="Chromosome 1"/>
</dbReference>
<dbReference type="InParanoid" id="F6X1M5"/>
<name>F6X1M5_CIOIN</name>
<dbReference type="GeneTree" id="ENSGT00570000079216"/>
<dbReference type="Ensembl" id="ENSCINT00000029410.2">
    <property type="protein sequence ID" value="ENSCINP00000029164.2"/>
    <property type="gene ID" value="ENSCING00000017079.2"/>
</dbReference>
<dbReference type="Pfam" id="PF25439">
    <property type="entry name" value="TPR_CFAP46_N"/>
    <property type="match status" value="1"/>
</dbReference>
<dbReference type="OMA" id="MMVRHEL"/>
<accession>F6X1M5</accession>
<organism evidence="1 2">
    <name type="scientific">Ciona intestinalis</name>
    <name type="common">Transparent sea squirt</name>
    <name type="synonym">Ascidia intestinalis</name>
    <dbReference type="NCBI Taxonomy" id="7719"/>
    <lineage>
        <taxon>Eukaryota</taxon>
        <taxon>Metazoa</taxon>
        <taxon>Chordata</taxon>
        <taxon>Tunicata</taxon>
        <taxon>Ascidiacea</taxon>
        <taxon>Phlebobranchia</taxon>
        <taxon>Cionidae</taxon>
        <taxon>Ciona</taxon>
    </lineage>
</organism>
<dbReference type="HOGENOM" id="CLU_074010_0_0_1"/>
<keyword evidence="2" id="KW-1185">Reference proteome</keyword>
<dbReference type="GO" id="GO:0035082">
    <property type="term" value="P:axoneme assembly"/>
    <property type="evidence" value="ECO:0007669"/>
    <property type="project" value="InterPro"/>
</dbReference>
<reference evidence="1" key="2">
    <citation type="journal article" date="2008" name="Genome Biol.">
        <title>Improved genome assembly and evidence-based global gene model set for the chordate Ciona intestinalis: new insight into intron and operon populations.</title>
        <authorList>
            <person name="Satou Y."/>
            <person name="Mineta K."/>
            <person name="Ogasawara M."/>
            <person name="Sasakura Y."/>
            <person name="Shoguchi E."/>
            <person name="Ueno K."/>
            <person name="Yamada L."/>
            <person name="Matsumoto J."/>
            <person name="Wasserscheid J."/>
            <person name="Dewar K."/>
            <person name="Wiley G.B."/>
            <person name="Macmil S.L."/>
            <person name="Roe B.A."/>
            <person name="Zeller R.W."/>
            <person name="Hastings K.E."/>
            <person name="Lemaire P."/>
            <person name="Lindquist E."/>
            <person name="Endo T."/>
            <person name="Hotta K."/>
            <person name="Inaba K."/>
        </authorList>
    </citation>
    <scope>NUCLEOTIDE SEQUENCE [LARGE SCALE GENOMIC DNA]</scope>
    <source>
        <strain evidence="1">wild type</strain>
    </source>
</reference>
<dbReference type="InterPro" id="IPR039586">
    <property type="entry name" value="CFAP46"/>
</dbReference>
<evidence type="ECO:0000313" key="2">
    <source>
        <dbReference type="Proteomes" id="UP000008144"/>
    </source>
</evidence>
<dbReference type="InterPro" id="IPR057466">
    <property type="entry name" value="CFAP46_TPR"/>
</dbReference>
<reference evidence="1" key="3">
    <citation type="submission" date="2025-08" db="UniProtKB">
        <authorList>
            <consortium name="Ensembl"/>
        </authorList>
    </citation>
    <scope>IDENTIFICATION</scope>
</reference>
<proteinExistence type="predicted"/>
<dbReference type="AlphaFoldDB" id="F6X1M5"/>
<dbReference type="STRING" id="7719.ENSCINP00000029164"/>
<evidence type="ECO:0000313" key="1">
    <source>
        <dbReference type="Ensembl" id="ENSCINP00000029164.2"/>
    </source>
</evidence>
<reference evidence="1" key="4">
    <citation type="submission" date="2025-09" db="UniProtKB">
        <authorList>
            <consortium name="Ensembl"/>
        </authorList>
    </citation>
    <scope>IDENTIFICATION</scope>
</reference>
<dbReference type="GO" id="GO:0060294">
    <property type="term" value="P:cilium movement involved in cell motility"/>
    <property type="evidence" value="ECO:0007669"/>
    <property type="project" value="InterPro"/>
</dbReference>
<protein>
    <recommendedName>
        <fullName evidence="3">Cohesin loading complex subunit SCC4 homolog</fullName>
    </recommendedName>
</protein>
<dbReference type="PANTHER" id="PTHR15977">
    <property type="entry name" value="CILIA- AND FLAGELLA-ASSOCIATED PROTEIN 46"/>
    <property type="match status" value="1"/>
</dbReference>
<dbReference type="PANTHER" id="PTHR15977:SF15">
    <property type="entry name" value="CILIA- AND FLAGELLA-ASSOCIATED PROTEIN 46"/>
    <property type="match status" value="1"/>
</dbReference>
<reference evidence="2" key="1">
    <citation type="journal article" date="2002" name="Science">
        <title>The draft genome of Ciona intestinalis: insights into chordate and vertebrate origins.</title>
        <authorList>
            <person name="Dehal P."/>
            <person name="Satou Y."/>
            <person name="Campbell R.K."/>
            <person name="Chapman J."/>
            <person name="Degnan B."/>
            <person name="De Tomaso A."/>
            <person name="Davidson B."/>
            <person name="Di Gregorio A."/>
            <person name="Gelpke M."/>
            <person name="Goodstein D.M."/>
            <person name="Harafuji N."/>
            <person name="Hastings K.E."/>
            <person name="Ho I."/>
            <person name="Hotta K."/>
            <person name="Huang W."/>
            <person name="Kawashima T."/>
            <person name="Lemaire P."/>
            <person name="Martinez D."/>
            <person name="Meinertzhagen I.A."/>
            <person name="Necula S."/>
            <person name="Nonaka M."/>
            <person name="Putnam N."/>
            <person name="Rash S."/>
            <person name="Saiga H."/>
            <person name="Satake M."/>
            <person name="Terry A."/>
            <person name="Yamada L."/>
            <person name="Wang H.G."/>
            <person name="Awazu S."/>
            <person name="Azumi K."/>
            <person name="Boore J."/>
            <person name="Branno M."/>
            <person name="Chin-Bow S."/>
            <person name="DeSantis R."/>
            <person name="Doyle S."/>
            <person name="Francino P."/>
            <person name="Keys D.N."/>
            <person name="Haga S."/>
            <person name="Hayashi H."/>
            <person name="Hino K."/>
            <person name="Imai K.S."/>
            <person name="Inaba K."/>
            <person name="Kano S."/>
            <person name="Kobayashi K."/>
            <person name="Kobayashi M."/>
            <person name="Lee B.I."/>
            <person name="Makabe K.W."/>
            <person name="Manohar C."/>
            <person name="Matassi G."/>
            <person name="Medina M."/>
            <person name="Mochizuki Y."/>
            <person name="Mount S."/>
            <person name="Morishita T."/>
            <person name="Miura S."/>
            <person name="Nakayama A."/>
            <person name="Nishizaka S."/>
            <person name="Nomoto H."/>
            <person name="Ohta F."/>
            <person name="Oishi K."/>
            <person name="Rigoutsos I."/>
            <person name="Sano M."/>
            <person name="Sasaki A."/>
            <person name="Sasakura Y."/>
            <person name="Shoguchi E."/>
            <person name="Shin-i T."/>
            <person name="Spagnuolo A."/>
            <person name="Stainier D."/>
            <person name="Suzuki M.M."/>
            <person name="Tassy O."/>
            <person name="Takatori N."/>
            <person name="Tokuoka M."/>
            <person name="Yagi K."/>
            <person name="Yoshizaki F."/>
            <person name="Wada S."/>
            <person name="Zhang C."/>
            <person name="Hyatt P.D."/>
            <person name="Larimer F."/>
            <person name="Detter C."/>
            <person name="Doggett N."/>
            <person name="Glavina T."/>
            <person name="Hawkins T."/>
            <person name="Richardson P."/>
            <person name="Lucas S."/>
            <person name="Kohara Y."/>
            <person name="Levine M."/>
            <person name="Satoh N."/>
            <person name="Rokhsar D.S."/>
        </authorList>
    </citation>
    <scope>NUCLEOTIDE SEQUENCE [LARGE SCALE GENOMIC DNA]</scope>
</reference>
<sequence>MDANIRQLLAIAISSEEGEKYVIESYNLLQQAHQKSKDDDGPEVCGSDLYIQCAEVALKLQQFKICQECLHMYFNGTTLSNQFLCRAYLCQAQLLAPKSAESVTEFETASVYILKAVNFAKDKPRYHFLVYNASVLYWQMARPFLRPGFRALLHPSLQQVVSALELIDDKDYEWRGTLMIALIESLVDANCMKEAATSSQSAAQFTLNRNPLMFKDVFKLQVNTTICKILKSMTSRKCSLII</sequence>